<keyword evidence="1" id="KW-0614">Plasmid</keyword>
<evidence type="ECO:0000313" key="1">
    <source>
        <dbReference type="EMBL" id="SPD58790.1"/>
    </source>
</evidence>
<dbReference type="AlphaFoldDB" id="A0A375HPV5"/>
<protein>
    <submittedName>
        <fullName evidence="1">Uncharacterized protein</fullName>
    </submittedName>
</protein>
<proteinExistence type="predicted"/>
<organism evidence="1 2">
    <name type="scientific">Cupriavidus neocaledonicus</name>
    <dbReference type="NCBI Taxonomy" id="1040979"/>
    <lineage>
        <taxon>Bacteria</taxon>
        <taxon>Pseudomonadati</taxon>
        <taxon>Pseudomonadota</taxon>
        <taxon>Betaproteobacteria</taxon>
        <taxon>Burkholderiales</taxon>
        <taxon>Burkholderiaceae</taxon>
        <taxon>Cupriavidus</taxon>
    </lineage>
</organism>
<evidence type="ECO:0000313" key="2">
    <source>
        <dbReference type="Proteomes" id="UP000255168"/>
    </source>
</evidence>
<dbReference type="Proteomes" id="UP000255168">
    <property type="component" value="Plasmid II"/>
</dbReference>
<geneLocation type="plasmid" evidence="2">
    <name>ii</name>
</geneLocation>
<gene>
    <name evidence="1" type="ORF">CBM2607_MP10192</name>
</gene>
<sequence length="95" mass="10471">MLAFGVGACHSGARLRGNFRQLCQTDTGNDRACPGLDWHYAVWTRPADQNPQSGPCLLSLPWLPYAPRMRRAGGFPQTLRRSVLRLRKAAPGALP</sequence>
<name>A0A375HPV5_9BURK</name>
<reference evidence="1 2" key="1">
    <citation type="submission" date="2018-01" db="EMBL/GenBank/DDBJ databases">
        <authorList>
            <person name="Clerissi C."/>
        </authorList>
    </citation>
    <scope>NUCLEOTIDE SEQUENCE [LARGE SCALE GENOMIC DNA]</scope>
    <source>
        <strain evidence="1">Cupriavidus taiwanensis STM 6160</strain>
        <plasmid evidence="2">ii</plasmid>
    </source>
</reference>
<dbReference type="EMBL" id="LT984807">
    <property type="protein sequence ID" value="SPD58790.1"/>
    <property type="molecule type" value="Genomic_DNA"/>
</dbReference>
<accession>A0A375HPV5</accession>